<dbReference type="PROSITE" id="PS50157">
    <property type="entry name" value="ZINC_FINGER_C2H2_2"/>
    <property type="match status" value="1"/>
</dbReference>
<evidence type="ECO:0000259" key="11">
    <source>
        <dbReference type="PROSITE" id="PS50157"/>
    </source>
</evidence>
<evidence type="ECO:0000256" key="2">
    <source>
        <dbReference type="ARBA" id="ARBA00004123"/>
    </source>
</evidence>
<dbReference type="GO" id="GO:0000981">
    <property type="term" value="F:DNA-binding transcription factor activity, RNA polymerase II-specific"/>
    <property type="evidence" value="ECO:0007669"/>
    <property type="project" value="TreeGrafter"/>
</dbReference>
<evidence type="ECO:0000256" key="7">
    <source>
        <dbReference type="ARBA" id="ARBA00023125"/>
    </source>
</evidence>
<feature type="region of interest" description="Disordered" evidence="10">
    <location>
        <begin position="54"/>
        <end position="75"/>
    </location>
</feature>
<comment type="function">
    <text evidence="1">May be involved in transcriptional regulation.</text>
</comment>
<evidence type="ECO:0000313" key="12">
    <source>
        <dbReference type="EMBL" id="PIO10523.1"/>
    </source>
</evidence>
<dbReference type="PROSITE" id="PS00028">
    <property type="entry name" value="ZINC_FINGER_C2H2_1"/>
    <property type="match status" value="1"/>
</dbReference>
<keyword evidence="13" id="KW-1185">Reference proteome</keyword>
<keyword evidence="3" id="KW-0479">Metal-binding</keyword>
<dbReference type="AlphaFoldDB" id="A0A2G9Q644"/>
<dbReference type="SUPFAM" id="SSF57667">
    <property type="entry name" value="beta-beta-alpha zinc fingers"/>
    <property type="match status" value="1"/>
</dbReference>
<keyword evidence="5 9" id="KW-0863">Zinc-finger</keyword>
<reference evidence="13" key="1">
    <citation type="journal article" date="2017" name="Nat. Commun.">
        <title>The North American bullfrog draft genome provides insight into hormonal regulation of long noncoding RNA.</title>
        <authorList>
            <person name="Hammond S.A."/>
            <person name="Warren R.L."/>
            <person name="Vandervalk B.P."/>
            <person name="Kucuk E."/>
            <person name="Khan H."/>
            <person name="Gibb E.A."/>
            <person name="Pandoh P."/>
            <person name="Kirk H."/>
            <person name="Zhao Y."/>
            <person name="Jones M."/>
            <person name="Mungall A.J."/>
            <person name="Coope R."/>
            <person name="Pleasance S."/>
            <person name="Moore R.A."/>
            <person name="Holt R.A."/>
            <person name="Round J.M."/>
            <person name="Ohora S."/>
            <person name="Walle B.V."/>
            <person name="Veldhoen N."/>
            <person name="Helbing C.C."/>
            <person name="Birol I."/>
        </authorList>
    </citation>
    <scope>NUCLEOTIDE SEQUENCE [LARGE SCALE GENOMIC DNA]</scope>
</reference>
<keyword evidence="7" id="KW-0238">DNA-binding</keyword>
<evidence type="ECO:0000256" key="5">
    <source>
        <dbReference type="ARBA" id="ARBA00022771"/>
    </source>
</evidence>
<evidence type="ECO:0000256" key="4">
    <source>
        <dbReference type="ARBA" id="ARBA00022737"/>
    </source>
</evidence>
<dbReference type="OrthoDB" id="10239662at2759"/>
<dbReference type="Proteomes" id="UP000228934">
    <property type="component" value="Unassembled WGS sequence"/>
</dbReference>
<dbReference type="FunFam" id="3.30.160.60:FF:000478">
    <property type="entry name" value="Zinc finger protein 133"/>
    <property type="match status" value="1"/>
</dbReference>
<comment type="subcellular location">
    <subcellularLocation>
        <location evidence="2">Nucleus</location>
    </subcellularLocation>
</comment>
<name>A0A2G9Q644_AQUCT</name>
<dbReference type="EMBL" id="KZ369129">
    <property type="protein sequence ID" value="PIO10523.1"/>
    <property type="molecule type" value="Genomic_DNA"/>
</dbReference>
<feature type="compositionally biased region" description="Basic and acidic residues" evidence="10">
    <location>
        <begin position="19"/>
        <end position="28"/>
    </location>
</feature>
<dbReference type="PANTHER" id="PTHR23226:SF416">
    <property type="entry name" value="FI01424P"/>
    <property type="match status" value="1"/>
</dbReference>
<dbReference type="GO" id="GO:0000978">
    <property type="term" value="F:RNA polymerase II cis-regulatory region sequence-specific DNA binding"/>
    <property type="evidence" value="ECO:0007669"/>
    <property type="project" value="TreeGrafter"/>
</dbReference>
<proteinExistence type="predicted"/>
<evidence type="ECO:0000256" key="10">
    <source>
        <dbReference type="SAM" id="MobiDB-lite"/>
    </source>
</evidence>
<evidence type="ECO:0000313" key="13">
    <source>
        <dbReference type="Proteomes" id="UP000228934"/>
    </source>
</evidence>
<dbReference type="InterPro" id="IPR036236">
    <property type="entry name" value="Znf_C2H2_sf"/>
</dbReference>
<dbReference type="SMART" id="SM00355">
    <property type="entry name" value="ZnF_C2H2"/>
    <property type="match status" value="1"/>
</dbReference>
<protein>
    <recommendedName>
        <fullName evidence="11">C2H2-type domain-containing protein</fullName>
    </recommendedName>
</protein>
<feature type="domain" description="C2H2-type" evidence="11">
    <location>
        <begin position="89"/>
        <end position="116"/>
    </location>
</feature>
<evidence type="ECO:0000256" key="6">
    <source>
        <dbReference type="ARBA" id="ARBA00022833"/>
    </source>
</evidence>
<dbReference type="Gene3D" id="3.30.160.60">
    <property type="entry name" value="Classic Zinc Finger"/>
    <property type="match status" value="1"/>
</dbReference>
<keyword evidence="4" id="KW-0677">Repeat</keyword>
<keyword evidence="6" id="KW-0862">Zinc</keyword>
<dbReference type="GO" id="GO:0005634">
    <property type="term" value="C:nucleus"/>
    <property type="evidence" value="ECO:0007669"/>
    <property type="project" value="UniProtKB-SubCell"/>
</dbReference>
<dbReference type="PANTHER" id="PTHR23226">
    <property type="entry name" value="ZINC FINGER AND SCAN DOMAIN-CONTAINING"/>
    <property type="match status" value="1"/>
</dbReference>
<dbReference type="GO" id="GO:0008270">
    <property type="term" value="F:zinc ion binding"/>
    <property type="evidence" value="ECO:0007669"/>
    <property type="project" value="UniProtKB-KW"/>
</dbReference>
<dbReference type="InterPro" id="IPR013087">
    <property type="entry name" value="Znf_C2H2_type"/>
</dbReference>
<evidence type="ECO:0000256" key="9">
    <source>
        <dbReference type="PROSITE-ProRule" id="PRU00042"/>
    </source>
</evidence>
<sequence>MTRTFIEEDTPTEISTGHAMEKPSKDHLTLSPGCRMEDEDITGDCGVEKTMSSTIDGGLHSVDRPWNPSDSEQPHTVRDGAVIQGEETFSCSECGKYFSSALSLSIHQRSHAGENLHCCPKCGECFFH</sequence>
<feature type="non-terminal residue" evidence="12">
    <location>
        <position position="128"/>
    </location>
</feature>
<keyword evidence="8" id="KW-0539">Nucleus</keyword>
<organism evidence="12 13">
    <name type="scientific">Aquarana catesbeiana</name>
    <name type="common">American bullfrog</name>
    <name type="synonym">Rana catesbeiana</name>
    <dbReference type="NCBI Taxonomy" id="8400"/>
    <lineage>
        <taxon>Eukaryota</taxon>
        <taxon>Metazoa</taxon>
        <taxon>Chordata</taxon>
        <taxon>Craniata</taxon>
        <taxon>Vertebrata</taxon>
        <taxon>Euteleostomi</taxon>
        <taxon>Amphibia</taxon>
        <taxon>Batrachia</taxon>
        <taxon>Anura</taxon>
        <taxon>Neobatrachia</taxon>
        <taxon>Ranoidea</taxon>
        <taxon>Ranidae</taxon>
        <taxon>Aquarana</taxon>
    </lineage>
</organism>
<accession>A0A2G9Q644</accession>
<evidence type="ECO:0000256" key="8">
    <source>
        <dbReference type="ARBA" id="ARBA00023242"/>
    </source>
</evidence>
<gene>
    <name evidence="12" type="ORF">AB205_0033700</name>
</gene>
<feature type="region of interest" description="Disordered" evidence="10">
    <location>
        <begin position="1"/>
        <end position="33"/>
    </location>
</feature>
<evidence type="ECO:0000256" key="3">
    <source>
        <dbReference type="ARBA" id="ARBA00022723"/>
    </source>
</evidence>
<evidence type="ECO:0000256" key="1">
    <source>
        <dbReference type="ARBA" id="ARBA00003767"/>
    </source>
</evidence>